<dbReference type="Proteomes" id="UP001302321">
    <property type="component" value="Unassembled WGS sequence"/>
</dbReference>
<feature type="region of interest" description="Disordered" evidence="1">
    <location>
        <begin position="1"/>
        <end position="71"/>
    </location>
</feature>
<feature type="compositionally biased region" description="Polar residues" evidence="1">
    <location>
        <begin position="1"/>
        <end position="14"/>
    </location>
</feature>
<name>A0AAN6WDZ2_9PEZI</name>
<accession>A0AAN6WDZ2</accession>
<evidence type="ECO:0000256" key="1">
    <source>
        <dbReference type="SAM" id="MobiDB-lite"/>
    </source>
</evidence>
<sequence>MRQARSQLFRTPSGNIPGGKKHGDSPAAKSPLVSATEIDALSRPEQGTKRRQPRRTQLRKTHHLVGEKGQHAQAVNRIQTRSSTVREKLAGKQVAVHATTTVNPFTPSYCVSPNPSLSTVRDRQQALLDQEGKKKRKAIEEYNASGDPNVFAPFLAPFISTSNSGLCGKRRKLGEWQWDREVERHWREDKTSGQPGVRIWAPVEESFL</sequence>
<reference evidence="2" key="2">
    <citation type="submission" date="2023-05" db="EMBL/GenBank/DDBJ databases">
        <authorList>
            <consortium name="Lawrence Berkeley National Laboratory"/>
            <person name="Steindorff A."/>
            <person name="Hensen N."/>
            <person name="Bonometti L."/>
            <person name="Westerberg I."/>
            <person name="Brannstrom I.O."/>
            <person name="Guillou S."/>
            <person name="Cros-Aarteil S."/>
            <person name="Calhoun S."/>
            <person name="Haridas S."/>
            <person name="Kuo A."/>
            <person name="Mondo S."/>
            <person name="Pangilinan J."/>
            <person name="Riley R."/>
            <person name="Labutti K."/>
            <person name="Andreopoulos B."/>
            <person name="Lipzen A."/>
            <person name="Chen C."/>
            <person name="Yanf M."/>
            <person name="Daum C."/>
            <person name="Ng V."/>
            <person name="Clum A."/>
            <person name="Ohm R."/>
            <person name="Martin F."/>
            <person name="Silar P."/>
            <person name="Natvig D."/>
            <person name="Lalanne C."/>
            <person name="Gautier V."/>
            <person name="Ament-Velasquez S.L."/>
            <person name="Kruys A."/>
            <person name="Hutchinson M.I."/>
            <person name="Powell A.J."/>
            <person name="Barry K."/>
            <person name="Miller A.N."/>
            <person name="Grigoriev I.V."/>
            <person name="Debuchy R."/>
            <person name="Gladieux P."/>
            <person name="Thoren M.H."/>
            <person name="Johannesson H."/>
        </authorList>
    </citation>
    <scope>NUCLEOTIDE SEQUENCE</scope>
    <source>
        <strain evidence="2">CBS 892.96</strain>
    </source>
</reference>
<organism evidence="2 3">
    <name type="scientific">Triangularia setosa</name>
    <dbReference type="NCBI Taxonomy" id="2587417"/>
    <lineage>
        <taxon>Eukaryota</taxon>
        <taxon>Fungi</taxon>
        <taxon>Dikarya</taxon>
        <taxon>Ascomycota</taxon>
        <taxon>Pezizomycotina</taxon>
        <taxon>Sordariomycetes</taxon>
        <taxon>Sordariomycetidae</taxon>
        <taxon>Sordariales</taxon>
        <taxon>Podosporaceae</taxon>
        <taxon>Triangularia</taxon>
    </lineage>
</organism>
<proteinExistence type="predicted"/>
<feature type="compositionally biased region" description="Basic residues" evidence="1">
    <location>
        <begin position="49"/>
        <end position="63"/>
    </location>
</feature>
<comment type="caution">
    <text evidence="2">The sequence shown here is derived from an EMBL/GenBank/DDBJ whole genome shotgun (WGS) entry which is preliminary data.</text>
</comment>
<protein>
    <submittedName>
        <fullName evidence="2">Uncharacterized protein</fullName>
    </submittedName>
</protein>
<dbReference type="EMBL" id="MU866104">
    <property type="protein sequence ID" value="KAK4180090.1"/>
    <property type="molecule type" value="Genomic_DNA"/>
</dbReference>
<dbReference type="AlphaFoldDB" id="A0AAN6WDZ2"/>
<gene>
    <name evidence="2" type="ORF">QBC36DRAFT_230425</name>
</gene>
<reference evidence="2" key="1">
    <citation type="journal article" date="2023" name="Mol. Phylogenet. Evol.">
        <title>Genome-scale phylogeny and comparative genomics of the fungal order Sordariales.</title>
        <authorList>
            <person name="Hensen N."/>
            <person name="Bonometti L."/>
            <person name="Westerberg I."/>
            <person name="Brannstrom I.O."/>
            <person name="Guillou S."/>
            <person name="Cros-Aarteil S."/>
            <person name="Calhoun S."/>
            <person name="Haridas S."/>
            <person name="Kuo A."/>
            <person name="Mondo S."/>
            <person name="Pangilinan J."/>
            <person name="Riley R."/>
            <person name="LaButti K."/>
            <person name="Andreopoulos B."/>
            <person name="Lipzen A."/>
            <person name="Chen C."/>
            <person name="Yan M."/>
            <person name="Daum C."/>
            <person name="Ng V."/>
            <person name="Clum A."/>
            <person name="Steindorff A."/>
            <person name="Ohm R.A."/>
            <person name="Martin F."/>
            <person name="Silar P."/>
            <person name="Natvig D.O."/>
            <person name="Lalanne C."/>
            <person name="Gautier V."/>
            <person name="Ament-Velasquez S.L."/>
            <person name="Kruys A."/>
            <person name="Hutchinson M.I."/>
            <person name="Powell A.J."/>
            <person name="Barry K."/>
            <person name="Miller A.N."/>
            <person name="Grigoriev I.V."/>
            <person name="Debuchy R."/>
            <person name="Gladieux P."/>
            <person name="Hiltunen Thoren M."/>
            <person name="Johannesson H."/>
        </authorList>
    </citation>
    <scope>NUCLEOTIDE SEQUENCE</scope>
    <source>
        <strain evidence="2">CBS 892.96</strain>
    </source>
</reference>
<keyword evidence="3" id="KW-1185">Reference proteome</keyword>
<evidence type="ECO:0000313" key="3">
    <source>
        <dbReference type="Proteomes" id="UP001302321"/>
    </source>
</evidence>
<evidence type="ECO:0000313" key="2">
    <source>
        <dbReference type="EMBL" id="KAK4180090.1"/>
    </source>
</evidence>